<keyword evidence="9" id="KW-0206">Cytoskeleton</keyword>
<gene>
    <name evidence="13" type="ORF">AYBTSS11_LOCUS4236</name>
</gene>
<dbReference type="Pfam" id="PF02991">
    <property type="entry name" value="ATG8"/>
    <property type="match status" value="1"/>
</dbReference>
<evidence type="ECO:0000256" key="2">
    <source>
        <dbReference type="ARBA" id="ARBA00004245"/>
    </source>
</evidence>
<dbReference type="Gene3D" id="3.10.20.90">
    <property type="entry name" value="Phosphatidylinositol 3-kinase Catalytic Subunit, Chain A, domain 1"/>
    <property type="match status" value="1"/>
</dbReference>
<evidence type="ECO:0000256" key="3">
    <source>
        <dbReference type="ARBA" id="ARBA00004370"/>
    </source>
</evidence>
<dbReference type="GO" id="GO:0005874">
    <property type="term" value="C:microtubule"/>
    <property type="evidence" value="ECO:0007669"/>
    <property type="project" value="UniProtKB-KW"/>
</dbReference>
<organism evidence="13 14">
    <name type="scientific">Sphenostylis stenocarpa</name>
    <dbReference type="NCBI Taxonomy" id="92480"/>
    <lineage>
        <taxon>Eukaryota</taxon>
        <taxon>Viridiplantae</taxon>
        <taxon>Streptophyta</taxon>
        <taxon>Embryophyta</taxon>
        <taxon>Tracheophyta</taxon>
        <taxon>Spermatophyta</taxon>
        <taxon>Magnoliopsida</taxon>
        <taxon>eudicotyledons</taxon>
        <taxon>Gunneridae</taxon>
        <taxon>Pentapetalae</taxon>
        <taxon>rosids</taxon>
        <taxon>fabids</taxon>
        <taxon>Fabales</taxon>
        <taxon>Fabaceae</taxon>
        <taxon>Papilionoideae</taxon>
        <taxon>50 kb inversion clade</taxon>
        <taxon>NPAAA clade</taxon>
        <taxon>indigoferoid/millettioid clade</taxon>
        <taxon>Phaseoleae</taxon>
        <taxon>Sphenostylis</taxon>
    </lineage>
</organism>
<evidence type="ECO:0000256" key="5">
    <source>
        <dbReference type="ARBA" id="ARBA00022701"/>
    </source>
</evidence>
<evidence type="ECO:0000256" key="11">
    <source>
        <dbReference type="PIRSR" id="PIRSR604241-50"/>
    </source>
</evidence>
<keyword evidence="8" id="KW-0472">Membrane</keyword>
<dbReference type="AlphaFoldDB" id="A0AA86VCS7"/>
<dbReference type="SUPFAM" id="SSF54236">
    <property type="entry name" value="Ubiquitin-like"/>
    <property type="match status" value="1"/>
</dbReference>
<keyword evidence="6" id="KW-0833">Ubl conjugation pathway</keyword>
<evidence type="ECO:0000256" key="6">
    <source>
        <dbReference type="ARBA" id="ARBA00022786"/>
    </source>
</evidence>
<reference evidence="13" key="1">
    <citation type="submission" date="2023-10" db="EMBL/GenBank/DDBJ databases">
        <authorList>
            <person name="Domelevo Entfellner J.-B."/>
        </authorList>
    </citation>
    <scope>NUCLEOTIDE SEQUENCE</scope>
</reference>
<evidence type="ECO:0000313" key="14">
    <source>
        <dbReference type="Proteomes" id="UP001189624"/>
    </source>
</evidence>
<dbReference type="Gramene" id="rna-AYBTSS11_LOCUS4236">
    <property type="protein sequence ID" value="CAJ1928406.1"/>
    <property type="gene ID" value="gene-AYBTSS11_LOCUS4236"/>
</dbReference>
<dbReference type="GO" id="GO:0006914">
    <property type="term" value="P:autophagy"/>
    <property type="evidence" value="ECO:0007669"/>
    <property type="project" value="UniProtKB-KW"/>
</dbReference>
<keyword evidence="14" id="KW-1185">Reference proteome</keyword>
<evidence type="ECO:0000256" key="1">
    <source>
        <dbReference type="ARBA" id="ARBA00003307"/>
    </source>
</evidence>
<keyword evidence="10 11" id="KW-0449">Lipoprotein</keyword>
<feature type="lipid moiety-binding region" description="Phosphatidylserine amidated glycine; alternate" evidence="11">
    <location>
        <position position="145"/>
    </location>
</feature>
<sequence>MFDLSFPVVPGYSRIEDEGQSRLNLAVGMASSSFKLEHELEKRIAEAASIRAKYPGKIPIIVEKAERSDLPSVDRKQYLTSGDLSVGQLVYLLRKQIRLTAEKAMFVFVDNILPPTGASMAALYDEKKDEDGFLYVTYSGENAFGDLISIQ</sequence>
<dbReference type="GO" id="GO:0016020">
    <property type="term" value="C:membrane"/>
    <property type="evidence" value="ECO:0007669"/>
    <property type="project" value="UniProtKB-SubCell"/>
</dbReference>
<dbReference type="PANTHER" id="PTHR10969">
    <property type="entry name" value="MICROTUBULE-ASSOCIATED PROTEINS 1A/1B LIGHT CHAIN 3-RELATED"/>
    <property type="match status" value="1"/>
</dbReference>
<keyword evidence="9" id="KW-0963">Cytoplasm</keyword>
<evidence type="ECO:0000256" key="4">
    <source>
        <dbReference type="ARBA" id="ARBA00007293"/>
    </source>
</evidence>
<dbReference type="EMBL" id="OY731399">
    <property type="protein sequence ID" value="CAJ1928406.1"/>
    <property type="molecule type" value="Genomic_DNA"/>
</dbReference>
<dbReference type="GO" id="GO:0015031">
    <property type="term" value="P:protein transport"/>
    <property type="evidence" value="ECO:0007669"/>
    <property type="project" value="UniProtKB-KW"/>
</dbReference>
<comment type="subcellular location">
    <subcellularLocation>
        <location evidence="2">Cytoplasm</location>
        <location evidence="2">Cytoskeleton</location>
    </subcellularLocation>
    <subcellularLocation>
        <location evidence="3">Membrane</location>
    </subcellularLocation>
</comment>
<dbReference type="InterPro" id="IPR004241">
    <property type="entry name" value="Atg8-like"/>
</dbReference>
<dbReference type="Proteomes" id="UP001189624">
    <property type="component" value="Chromosome 2"/>
</dbReference>
<evidence type="ECO:0000313" key="13">
    <source>
        <dbReference type="EMBL" id="CAJ1928406.1"/>
    </source>
</evidence>
<dbReference type="GO" id="GO:0005776">
    <property type="term" value="C:autophagosome"/>
    <property type="evidence" value="ECO:0007669"/>
    <property type="project" value="UniProtKB-ARBA"/>
</dbReference>
<comment type="function">
    <text evidence="1">Ubiquitin-like modifier involved in autophagosomes formation. May mediate the delivery of the autophagosomes to the vacuole via the microtubule cytoskeleton.</text>
</comment>
<protein>
    <recommendedName>
        <fullName evidence="12">Autophagy-related protein</fullName>
    </recommendedName>
</protein>
<keyword evidence="7" id="KW-0653">Protein transport</keyword>
<evidence type="ECO:0000256" key="8">
    <source>
        <dbReference type="ARBA" id="ARBA00023136"/>
    </source>
</evidence>
<proteinExistence type="inferred from homology"/>
<evidence type="ECO:0000256" key="10">
    <source>
        <dbReference type="ARBA" id="ARBA00023288"/>
    </source>
</evidence>
<comment type="similarity">
    <text evidence="4 12">Belongs to the ATG8 family.</text>
</comment>
<accession>A0AA86VCS7</accession>
<name>A0AA86VCS7_9FABA</name>
<evidence type="ECO:0000256" key="9">
    <source>
        <dbReference type="ARBA" id="ARBA00023212"/>
    </source>
</evidence>
<evidence type="ECO:0000256" key="12">
    <source>
        <dbReference type="RuleBase" id="RU004384"/>
    </source>
</evidence>
<dbReference type="InterPro" id="IPR029071">
    <property type="entry name" value="Ubiquitin-like_domsf"/>
</dbReference>
<keyword evidence="12" id="KW-0072">Autophagy</keyword>
<keyword evidence="7" id="KW-0813">Transport</keyword>
<evidence type="ECO:0000256" key="7">
    <source>
        <dbReference type="ARBA" id="ARBA00022927"/>
    </source>
</evidence>
<keyword evidence="5" id="KW-0493">Microtubule</keyword>